<keyword evidence="1" id="KW-0472">Membrane</keyword>
<dbReference type="OrthoDB" id="3036896at2759"/>
<evidence type="ECO:0000256" key="1">
    <source>
        <dbReference type="SAM" id="Phobius"/>
    </source>
</evidence>
<sequence>MKNFHIYSDFSPIPSVYNCHSGMMVYNLLMIQGFWLITFKGILLGKDVVAVLPSLPRILHTGNQQFQNIIVHPSKRKGGECSKFSARLSILCGILFKYNINPHFQCIWSSPHDGKAWQSLTWNSYGIEYKLSKWCRFLFCNVNVIFHAKQIKFFKSMVNAVFFKKKKKCAQDCPCQIVDLILIVTLFCGNCNHKLNLQIILFPDSLMNNMCSFLIFIIFYFNLVVIPNGKGGEFSAPSKGVTLSKITSSIRIMEKQQSRTNLWVTLTKMKHGGIILLIP</sequence>
<proteinExistence type="predicted"/>
<keyword evidence="1" id="KW-0812">Transmembrane</keyword>
<name>A0A0L6V7Q8_9BASI</name>
<dbReference type="Proteomes" id="UP000037035">
    <property type="component" value="Unassembled WGS sequence"/>
</dbReference>
<evidence type="ECO:0000313" key="3">
    <source>
        <dbReference type="Proteomes" id="UP000037035"/>
    </source>
</evidence>
<dbReference type="EMBL" id="LAVV01007253">
    <property type="protein sequence ID" value="KNZ56562.1"/>
    <property type="molecule type" value="Genomic_DNA"/>
</dbReference>
<protein>
    <submittedName>
        <fullName evidence="2">Uncharacterized protein</fullName>
    </submittedName>
</protein>
<keyword evidence="3" id="KW-1185">Reference proteome</keyword>
<gene>
    <name evidence="2" type="ORF">VP01_2375g3</name>
</gene>
<feature type="transmembrane region" description="Helical" evidence="1">
    <location>
        <begin position="206"/>
        <end position="226"/>
    </location>
</feature>
<dbReference type="STRING" id="27349.A0A0L6V7Q8"/>
<accession>A0A0L6V7Q8</accession>
<organism evidence="2 3">
    <name type="scientific">Puccinia sorghi</name>
    <dbReference type="NCBI Taxonomy" id="27349"/>
    <lineage>
        <taxon>Eukaryota</taxon>
        <taxon>Fungi</taxon>
        <taxon>Dikarya</taxon>
        <taxon>Basidiomycota</taxon>
        <taxon>Pucciniomycotina</taxon>
        <taxon>Pucciniomycetes</taxon>
        <taxon>Pucciniales</taxon>
        <taxon>Pucciniaceae</taxon>
        <taxon>Puccinia</taxon>
    </lineage>
</organism>
<keyword evidence="1" id="KW-1133">Transmembrane helix</keyword>
<evidence type="ECO:0000313" key="2">
    <source>
        <dbReference type="EMBL" id="KNZ56562.1"/>
    </source>
</evidence>
<dbReference type="AlphaFoldDB" id="A0A0L6V7Q8"/>
<dbReference type="VEuPathDB" id="FungiDB:VP01_2375g3"/>
<comment type="caution">
    <text evidence="2">The sequence shown here is derived from an EMBL/GenBank/DDBJ whole genome shotgun (WGS) entry which is preliminary data.</text>
</comment>
<reference evidence="2 3" key="1">
    <citation type="submission" date="2015-08" db="EMBL/GenBank/DDBJ databases">
        <title>Next Generation Sequencing and Analysis of the Genome of Puccinia sorghi L Schw, the Causal Agent of Maize Common Rust.</title>
        <authorList>
            <person name="Rochi L."/>
            <person name="Burguener G."/>
            <person name="Darino M."/>
            <person name="Turjanski A."/>
            <person name="Kreff E."/>
            <person name="Dieguez M.J."/>
            <person name="Sacco F."/>
        </authorList>
    </citation>
    <scope>NUCLEOTIDE SEQUENCE [LARGE SCALE GENOMIC DNA]</scope>
    <source>
        <strain evidence="2 3">RO10H11247</strain>
    </source>
</reference>